<organism evidence="1 2">
    <name type="scientific">Chitinimonas viridis</name>
    <dbReference type="NCBI Taxonomy" id="664880"/>
    <lineage>
        <taxon>Bacteria</taxon>
        <taxon>Pseudomonadati</taxon>
        <taxon>Pseudomonadota</taxon>
        <taxon>Betaproteobacteria</taxon>
        <taxon>Neisseriales</taxon>
        <taxon>Chitinibacteraceae</taxon>
        <taxon>Chitinimonas</taxon>
    </lineage>
</organism>
<evidence type="ECO:0000313" key="2">
    <source>
        <dbReference type="Proteomes" id="UP001180081"/>
    </source>
</evidence>
<gene>
    <name evidence="1" type="ORF">QWZ03_06600</name>
</gene>
<name>A0ABT8B437_9NEIS</name>
<evidence type="ECO:0000313" key="1">
    <source>
        <dbReference type="EMBL" id="MDN3576431.1"/>
    </source>
</evidence>
<dbReference type="Proteomes" id="UP001180081">
    <property type="component" value="Unassembled WGS sequence"/>
</dbReference>
<comment type="caution">
    <text evidence="1">The sequence shown here is derived from an EMBL/GenBank/DDBJ whole genome shotgun (WGS) entry which is preliminary data.</text>
</comment>
<proteinExistence type="predicted"/>
<dbReference type="RefSeq" id="WP_290331987.1">
    <property type="nucleotide sequence ID" value="NZ_JAUFPU010000004.1"/>
</dbReference>
<evidence type="ECO:0008006" key="3">
    <source>
        <dbReference type="Google" id="ProtNLM"/>
    </source>
</evidence>
<sequence>MATFTQLDWTRPDVHAIVNSHGLLVIDATSAPDHRSWLSNHRYETLDLDFKQGISPVVEHLGHVLHWQNQFGYALQPDSRNLDALWDGFEFEVPVEGGLVCWLADFETAWVEDKRWAQGFMVIITDYCLQQLALGRRFYAILTVSGAESPILGQRVADIAVPHPYSM</sequence>
<reference evidence="1" key="2">
    <citation type="submission" date="2023-06" db="EMBL/GenBank/DDBJ databases">
        <authorList>
            <person name="Lucena T."/>
            <person name="Sun Q."/>
        </authorList>
    </citation>
    <scope>NUCLEOTIDE SEQUENCE</scope>
    <source>
        <strain evidence="1">CECT 7703</strain>
    </source>
</reference>
<accession>A0ABT8B437</accession>
<dbReference type="EMBL" id="JAUFPU010000004">
    <property type="protein sequence ID" value="MDN3576431.1"/>
    <property type="molecule type" value="Genomic_DNA"/>
</dbReference>
<reference evidence="1" key="1">
    <citation type="journal article" date="2014" name="Int. J. Syst. Evol. Microbiol.">
        <title>Complete genome of a new Firmicutes species belonging to the dominant human colonic microbiota ('Ruminococcus bicirculans') reveals two chromosomes and a selective capacity to utilize plant glucans.</title>
        <authorList>
            <consortium name="NISC Comparative Sequencing Program"/>
            <person name="Wegmann U."/>
            <person name="Louis P."/>
            <person name="Goesmann A."/>
            <person name="Henrissat B."/>
            <person name="Duncan S.H."/>
            <person name="Flint H.J."/>
        </authorList>
    </citation>
    <scope>NUCLEOTIDE SEQUENCE</scope>
    <source>
        <strain evidence="1">CECT 7703</strain>
    </source>
</reference>
<keyword evidence="2" id="KW-1185">Reference proteome</keyword>
<protein>
    <recommendedName>
        <fullName evidence="3">Barstar (barnase inhibitor) domain-containing protein</fullName>
    </recommendedName>
</protein>